<protein>
    <submittedName>
        <fullName evidence="2">Uncharacterized protein</fullName>
    </submittedName>
</protein>
<dbReference type="GeneTree" id="ENSGT00940000176976"/>
<accession>A0A8C6NUZ5</accession>
<feature type="region of interest" description="Disordered" evidence="1">
    <location>
        <begin position="79"/>
        <end position="99"/>
    </location>
</feature>
<proteinExistence type="predicted"/>
<reference evidence="2" key="3">
    <citation type="submission" date="2025-09" db="UniProtKB">
        <authorList>
            <consortium name="Ensembl"/>
        </authorList>
    </citation>
    <scope>IDENTIFICATION</scope>
</reference>
<reference evidence="2" key="1">
    <citation type="submission" date="2014-08" db="EMBL/GenBank/DDBJ databases">
        <authorList>
            <person name="Senf B."/>
            <person name="Petzold A."/>
            <person name="Downie B.R."/>
            <person name="Koch P."/>
            <person name="Platzer M."/>
        </authorList>
    </citation>
    <scope>NUCLEOTIDE SEQUENCE [LARGE SCALE GENOMIC DNA]</scope>
    <source>
        <strain evidence="2">GRZ</strain>
    </source>
</reference>
<organism evidence="2 3">
    <name type="scientific">Nothobranchius furzeri</name>
    <name type="common">Turquoise killifish</name>
    <dbReference type="NCBI Taxonomy" id="105023"/>
    <lineage>
        <taxon>Eukaryota</taxon>
        <taxon>Metazoa</taxon>
        <taxon>Chordata</taxon>
        <taxon>Craniata</taxon>
        <taxon>Vertebrata</taxon>
        <taxon>Euteleostomi</taxon>
        <taxon>Actinopterygii</taxon>
        <taxon>Neopterygii</taxon>
        <taxon>Teleostei</taxon>
        <taxon>Neoteleostei</taxon>
        <taxon>Acanthomorphata</taxon>
        <taxon>Ovalentaria</taxon>
        <taxon>Atherinomorphae</taxon>
        <taxon>Cyprinodontiformes</taxon>
        <taxon>Nothobranchiidae</taxon>
        <taxon>Nothobranchius</taxon>
    </lineage>
</organism>
<sequence>MSSQGGHHHSQELLEVVGVDVQLLGVQHAQLGICGLDIVQVLHGPVQTVQNLGSVGRDVRVGLDGFSVVEVSEAREVPLSPGVNDQAPAGKRRADDEEEDTLFSVHVSIKNGNYTF</sequence>
<reference evidence="2" key="2">
    <citation type="submission" date="2025-08" db="UniProtKB">
        <authorList>
            <consortium name="Ensembl"/>
        </authorList>
    </citation>
    <scope>IDENTIFICATION</scope>
</reference>
<evidence type="ECO:0000313" key="2">
    <source>
        <dbReference type="Ensembl" id="ENSNFUP00015027838.1"/>
    </source>
</evidence>
<dbReference type="Proteomes" id="UP000694548">
    <property type="component" value="Chromosome sgr12"/>
</dbReference>
<keyword evidence="3" id="KW-1185">Reference proteome</keyword>
<dbReference type="Ensembl" id="ENSNFUT00015029085.1">
    <property type="protein sequence ID" value="ENSNFUP00015027838.1"/>
    <property type="gene ID" value="ENSNFUG00015013463.1"/>
</dbReference>
<evidence type="ECO:0000313" key="3">
    <source>
        <dbReference type="Proteomes" id="UP000694548"/>
    </source>
</evidence>
<dbReference type="AlphaFoldDB" id="A0A8C6NUZ5"/>
<evidence type="ECO:0000256" key="1">
    <source>
        <dbReference type="SAM" id="MobiDB-lite"/>
    </source>
</evidence>
<name>A0A8C6NUZ5_NOTFU</name>